<dbReference type="EMBL" id="JASNJD010000006">
    <property type="protein sequence ID" value="MDK3017944.1"/>
    <property type="molecule type" value="Genomic_DNA"/>
</dbReference>
<dbReference type="PANTHER" id="PTHR11695">
    <property type="entry name" value="ALCOHOL DEHYDROGENASE RELATED"/>
    <property type="match status" value="1"/>
</dbReference>
<dbReference type="RefSeq" id="WP_284480761.1">
    <property type="nucleotide sequence ID" value="NZ_JASNJD010000006.1"/>
</dbReference>
<evidence type="ECO:0000259" key="1">
    <source>
        <dbReference type="SMART" id="SM00829"/>
    </source>
</evidence>
<feature type="domain" description="Enoyl reductase (ER)" evidence="1">
    <location>
        <begin position="10"/>
        <end position="305"/>
    </location>
</feature>
<dbReference type="SUPFAM" id="SSF50129">
    <property type="entry name" value="GroES-like"/>
    <property type="match status" value="1"/>
</dbReference>
<dbReference type="Gene3D" id="3.90.180.10">
    <property type="entry name" value="Medium-chain alcohol dehydrogenases, catalytic domain"/>
    <property type="match status" value="1"/>
</dbReference>
<sequence>MNLISQTAFGGPDVLRLSTAPDPVPGPGELRIAMAAAGINPVDSFIRAGALPLLGQPPFRLGWDIAGRVDALGSEVSDLAAGDRVMGLIRFPAEAGAYADKVIAPAAELVRTPAALSDLQAGALPLAGLTAWQALTDHAALQAGERILIHGGAGGVGHLAVQIAHACGAEVVATSSAGKSAALRQFGADRAIDYNSEDAAAAGPFDVILDPIGGAHADASLNALAEGGRLISLMPLEPATEARAQAEGKTASRITVRPDPAGLQALAGLAEAGKLTVHVAASFPLRAAAEAHAALAARPVGKIVLTP</sequence>
<dbReference type="Gene3D" id="3.40.50.720">
    <property type="entry name" value="NAD(P)-binding Rossmann-like Domain"/>
    <property type="match status" value="1"/>
</dbReference>
<dbReference type="Proteomes" id="UP001243757">
    <property type="component" value="Unassembled WGS sequence"/>
</dbReference>
<accession>A0ABT7F032</accession>
<dbReference type="InterPro" id="IPR036291">
    <property type="entry name" value="NAD(P)-bd_dom_sf"/>
</dbReference>
<dbReference type="CDD" id="cd05289">
    <property type="entry name" value="MDR_like_2"/>
    <property type="match status" value="1"/>
</dbReference>
<keyword evidence="2" id="KW-0560">Oxidoreductase</keyword>
<dbReference type="Pfam" id="PF08240">
    <property type="entry name" value="ADH_N"/>
    <property type="match status" value="1"/>
</dbReference>
<evidence type="ECO:0000313" key="3">
    <source>
        <dbReference type="Proteomes" id="UP001243757"/>
    </source>
</evidence>
<dbReference type="EC" id="1.-.-.-" evidence="2"/>
<comment type="caution">
    <text evidence="2">The sequence shown here is derived from an EMBL/GenBank/DDBJ whole genome shotgun (WGS) entry which is preliminary data.</text>
</comment>
<dbReference type="SMART" id="SM00829">
    <property type="entry name" value="PKS_ER"/>
    <property type="match status" value="1"/>
</dbReference>
<dbReference type="InterPro" id="IPR011032">
    <property type="entry name" value="GroES-like_sf"/>
</dbReference>
<dbReference type="SUPFAM" id="SSF51735">
    <property type="entry name" value="NAD(P)-binding Rossmann-fold domains"/>
    <property type="match status" value="1"/>
</dbReference>
<dbReference type="GO" id="GO:0016491">
    <property type="term" value="F:oxidoreductase activity"/>
    <property type="evidence" value="ECO:0007669"/>
    <property type="project" value="UniProtKB-KW"/>
</dbReference>
<proteinExistence type="predicted"/>
<dbReference type="InterPro" id="IPR020843">
    <property type="entry name" value="ER"/>
</dbReference>
<evidence type="ECO:0000313" key="2">
    <source>
        <dbReference type="EMBL" id="MDK3017944.1"/>
    </source>
</evidence>
<name>A0ABT7F032_9RHOB</name>
<dbReference type="InterPro" id="IPR013154">
    <property type="entry name" value="ADH-like_N"/>
</dbReference>
<organism evidence="2 3">
    <name type="scientific">Pseudodonghicola flavimaris</name>
    <dbReference type="NCBI Taxonomy" id="3050036"/>
    <lineage>
        <taxon>Bacteria</taxon>
        <taxon>Pseudomonadati</taxon>
        <taxon>Pseudomonadota</taxon>
        <taxon>Alphaproteobacteria</taxon>
        <taxon>Rhodobacterales</taxon>
        <taxon>Paracoccaceae</taxon>
        <taxon>Pseudodonghicola</taxon>
    </lineage>
</organism>
<keyword evidence="3" id="KW-1185">Reference proteome</keyword>
<protein>
    <submittedName>
        <fullName evidence="2">NADP-dependent oxidoreductase</fullName>
        <ecNumber evidence="2">1.-.-.-</ecNumber>
    </submittedName>
</protein>
<dbReference type="Pfam" id="PF13602">
    <property type="entry name" value="ADH_zinc_N_2"/>
    <property type="match status" value="1"/>
</dbReference>
<reference evidence="2 3" key="1">
    <citation type="submission" date="2023-05" db="EMBL/GenBank/DDBJ databases">
        <title>Pseudodonghicola sp. nov.</title>
        <authorList>
            <person name="Huang J."/>
        </authorList>
    </citation>
    <scope>NUCLEOTIDE SEQUENCE [LARGE SCALE GENOMIC DNA]</scope>
    <source>
        <strain evidence="2 3">IC7</strain>
    </source>
</reference>
<gene>
    <name evidence="2" type="ORF">QO033_09665</name>
</gene>
<dbReference type="PANTHER" id="PTHR11695:SF294">
    <property type="entry name" value="RETICULON-4-INTERACTING PROTEIN 1, MITOCHONDRIAL"/>
    <property type="match status" value="1"/>
</dbReference>
<dbReference type="InterPro" id="IPR050700">
    <property type="entry name" value="YIM1/Zinc_Alcohol_DH_Fams"/>
</dbReference>